<evidence type="ECO:0008006" key="3">
    <source>
        <dbReference type="Google" id="ProtNLM"/>
    </source>
</evidence>
<sequence length="94" mass="10862">MATTDPLPEAVCCDLCGSDLRMPGYGQQSGLLHARWGYGSRHDGEHYRVQLCEACFFQVLAYIRQERRVQRLFDEEPLDDQDFGLITRGDYWGM</sequence>
<evidence type="ECO:0000313" key="1">
    <source>
        <dbReference type="EMBL" id="WXL27993.1"/>
    </source>
</evidence>
<dbReference type="Proteomes" id="UP001476583">
    <property type="component" value="Chromosome"/>
</dbReference>
<protein>
    <recommendedName>
        <fullName evidence="3">Small CPxCG-related zinc finger protein</fullName>
    </recommendedName>
</protein>
<reference evidence="1 2" key="1">
    <citation type="submission" date="2024-03" db="EMBL/GenBank/DDBJ databases">
        <title>Complete genome of BD2.</title>
        <authorList>
            <person name="Cao G."/>
        </authorList>
    </citation>
    <scope>NUCLEOTIDE SEQUENCE [LARGE SCALE GENOMIC DNA]</scope>
    <source>
        <strain evidence="1 2">BD2</strain>
    </source>
</reference>
<dbReference type="EMBL" id="CP148074">
    <property type="protein sequence ID" value="WXL27993.1"/>
    <property type="molecule type" value="Genomic_DNA"/>
</dbReference>
<gene>
    <name evidence="1" type="ORF">WG219_10990</name>
</gene>
<proteinExistence type="predicted"/>
<name>A0ABZ2RPE4_ECTME</name>
<organism evidence="1 2">
    <name type="scientific">Ectopseudomonas mendocina</name>
    <name type="common">Pseudomonas mendocina</name>
    <dbReference type="NCBI Taxonomy" id="300"/>
    <lineage>
        <taxon>Bacteria</taxon>
        <taxon>Pseudomonadati</taxon>
        <taxon>Pseudomonadota</taxon>
        <taxon>Gammaproteobacteria</taxon>
        <taxon>Pseudomonadales</taxon>
        <taxon>Pseudomonadaceae</taxon>
        <taxon>Ectopseudomonas</taxon>
    </lineage>
</organism>
<keyword evidence="2" id="KW-1185">Reference proteome</keyword>
<accession>A0ABZ2RPE4</accession>
<evidence type="ECO:0000313" key="2">
    <source>
        <dbReference type="Proteomes" id="UP001476583"/>
    </source>
</evidence>